<name>D8LZ40_BLAHO</name>
<dbReference type="Pfam" id="PF00012">
    <property type="entry name" value="HSP70"/>
    <property type="match status" value="1"/>
</dbReference>
<gene>
    <name evidence="4" type="ORF">GSBLH_T00001291001</name>
</gene>
<dbReference type="PROSITE" id="PS00329">
    <property type="entry name" value="HSP70_2"/>
    <property type="match status" value="1"/>
</dbReference>
<evidence type="ECO:0008006" key="6">
    <source>
        <dbReference type="Google" id="ProtNLM"/>
    </source>
</evidence>
<dbReference type="RefSeq" id="XP_012895127.1">
    <property type="nucleotide sequence ID" value="XM_013039673.1"/>
</dbReference>
<reference evidence="4" key="1">
    <citation type="submission" date="2010-02" db="EMBL/GenBank/DDBJ databases">
        <title>Sequencing and annotation of the Blastocystis hominis genome.</title>
        <authorList>
            <person name="Wincker P."/>
        </authorList>
    </citation>
    <scope>NUCLEOTIDE SEQUENCE</scope>
    <source>
        <strain evidence="4">Singapore isolate B</strain>
    </source>
</reference>
<keyword evidence="5" id="KW-1185">Reference proteome</keyword>
<dbReference type="SUPFAM" id="SSF100920">
    <property type="entry name" value="Heat shock protein 70kD (HSP70), peptide-binding domain"/>
    <property type="match status" value="1"/>
</dbReference>
<evidence type="ECO:0000256" key="2">
    <source>
        <dbReference type="ARBA" id="ARBA00022840"/>
    </source>
</evidence>
<protein>
    <recommendedName>
        <fullName evidence="6">Heat shock protein 70</fullName>
    </recommendedName>
</protein>
<dbReference type="PROSITE" id="PS00297">
    <property type="entry name" value="HSP70_1"/>
    <property type="match status" value="1"/>
</dbReference>
<comment type="similarity">
    <text evidence="3">Belongs to the heat shock protein 70 family.</text>
</comment>
<evidence type="ECO:0000313" key="5">
    <source>
        <dbReference type="Proteomes" id="UP000008312"/>
    </source>
</evidence>
<dbReference type="SUPFAM" id="SSF53067">
    <property type="entry name" value="Actin-like ATPase domain"/>
    <property type="match status" value="2"/>
</dbReference>
<evidence type="ECO:0000313" key="4">
    <source>
        <dbReference type="EMBL" id="CBK21079.2"/>
    </source>
</evidence>
<proteinExistence type="inferred from homology"/>
<keyword evidence="2 3" id="KW-0067">ATP-binding</keyword>
<dbReference type="InterPro" id="IPR018181">
    <property type="entry name" value="Heat_shock_70_CS"/>
</dbReference>
<dbReference type="AlphaFoldDB" id="D8LZ40"/>
<dbReference type="InterPro" id="IPR043129">
    <property type="entry name" value="ATPase_NBD"/>
</dbReference>
<dbReference type="Gene3D" id="3.30.420.40">
    <property type="match status" value="2"/>
</dbReference>
<dbReference type="EMBL" id="FN668640">
    <property type="protein sequence ID" value="CBK21079.2"/>
    <property type="molecule type" value="Genomic_DNA"/>
</dbReference>
<dbReference type="PANTHER" id="PTHR19375">
    <property type="entry name" value="HEAT SHOCK PROTEIN 70KDA"/>
    <property type="match status" value="1"/>
</dbReference>
<dbReference type="GO" id="GO:0005524">
    <property type="term" value="F:ATP binding"/>
    <property type="evidence" value="ECO:0007669"/>
    <property type="project" value="UniProtKB-KW"/>
</dbReference>
<sequence>MSAFCGGIDLGTSNSVIATYQKTGSDCVTTKQGKRIFPSVLAIKRNNEVSIGESAVPYMLSPAHFSIQYAKRVIGYQYNSERVKLIKDICIANMRESKDKKVEFYKEGWEVTETPVSVYVKLIKHMLDRSEVYRGRKLDKVVVTIPADFKQEQIADTEEAIRQVGFTKENYCLLKEPIAAAISYGLEGMTGSYTLVYDLGGGTFDCTIMQISDDVLKICGYGGDEKIGGLAFDETIRDWVIHEVKEVTNMEIYDSKSINYQRRMQKLLKKCREAKEGLVEAQSYEIDLSDIASEEILEGMELIDLTRAKMDFLLSPFIKRTIEVIDNTIEKAGLHQEDIKRILMVGGSSRLRCVHSALTKHFGSSVSLKFNVNPDEVVALGAATFCHIWSESDHDFSIPFNGRRIKLVEVLTVTLGFRGRNGEMVVLAKNGDLVPRGPLRKLLATPVDNAQCMRMEFYQGEKKTAEENVRLKCIEWSNFPSLPKGKVKFVLSLFYVNSLWECEVRDFYTKQIYVERQRI</sequence>
<dbReference type="OrthoDB" id="205519at2759"/>
<dbReference type="PRINTS" id="PR00301">
    <property type="entry name" value="HEATSHOCK70"/>
</dbReference>
<dbReference type="Proteomes" id="UP000008312">
    <property type="component" value="Unassembled WGS sequence"/>
</dbReference>
<dbReference type="Gene3D" id="2.60.34.10">
    <property type="entry name" value="Substrate Binding Domain Of DNAk, Chain A, domain 1"/>
    <property type="match status" value="1"/>
</dbReference>
<dbReference type="Gene3D" id="3.90.640.10">
    <property type="entry name" value="Actin, Chain A, domain 4"/>
    <property type="match status" value="1"/>
</dbReference>
<dbReference type="InParanoid" id="D8LZ40"/>
<dbReference type="GO" id="GO:0140662">
    <property type="term" value="F:ATP-dependent protein folding chaperone"/>
    <property type="evidence" value="ECO:0007669"/>
    <property type="project" value="InterPro"/>
</dbReference>
<keyword evidence="1 3" id="KW-0547">Nucleotide-binding</keyword>
<dbReference type="InterPro" id="IPR029047">
    <property type="entry name" value="HSP70_peptide-bd_sf"/>
</dbReference>
<dbReference type="GeneID" id="24918558"/>
<accession>D8LZ40</accession>
<organism evidence="4">
    <name type="scientific">Blastocystis hominis</name>
    <dbReference type="NCBI Taxonomy" id="12968"/>
    <lineage>
        <taxon>Eukaryota</taxon>
        <taxon>Sar</taxon>
        <taxon>Stramenopiles</taxon>
        <taxon>Bigyra</taxon>
        <taxon>Opalozoa</taxon>
        <taxon>Opalinata</taxon>
        <taxon>Blastocystidae</taxon>
        <taxon>Blastocystis</taxon>
    </lineage>
</organism>
<evidence type="ECO:0000256" key="1">
    <source>
        <dbReference type="ARBA" id="ARBA00022741"/>
    </source>
</evidence>
<dbReference type="InterPro" id="IPR013126">
    <property type="entry name" value="Hsp_70_fam"/>
</dbReference>
<evidence type="ECO:0000256" key="3">
    <source>
        <dbReference type="RuleBase" id="RU003322"/>
    </source>
</evidence>